<name>A0A850Q1S8_9MYCO</name>
<evidence type="ECO:0000313" key="3">
    <source>
        <dbReference type="Proteomes" id="UP000570517"/>
    </source>
</evidence>
<comment type="caution">
    <text evidence="2">The sequence shown here is derived from an EMBL/GenBank/DDBJ whole genome shotgun (WGS) entry which is preliminary data.</text>
</comment>
<feature type="compositionally biased region" description="Basic and acidic residues" evidence="1">
    <location>
        <begin position="53"/>
        <end position="63"/>
    </location>
</feature>
<accession>A0A850Q1S8</accession>
<feature type="region of interest" description="Disordered" evidence="1">
    <location>
        <begin position="32"/>
        <end position="81"/>
    </location>
</feature>
<feature type="compositionally biased region" description="Low complexity" evidence="1">
    <location>
        <begin position="32"/>
        <end position="43"/>
    </location>
</feature>
<evidence type="ECO:0000313" key="2">
    <source>
        <dbReference type="EMBL" id="NVN54034.1"/>
    </source>
</evidence>
<dbReference type="AlphaFoldDB" id="A0A850Q1S8"/>
<organism evidence="2 3">
    <name type="scientific">Mycolicibacterium hippocampi</name>
    <dbReference type="NCBI Taxonomy" id="659824"/>
    <lineage>
        <taxon>Bacteria</taxon>
        <taxon>Bacillati</taxon>
        <taxon>Actinomycetota</taxon>
        <taxon>Actinomycetes</taxon>
        <taxon>Mycobacteriales</taxon>
        <taxon>Mycobacteriaceae</taxon>
        <taxon>Mycolicibacterium</taxon>
    </lineage>
</organism>
<evidence type="ECO:0000256" key="1">
    <source>
        <dbReference type="SAM" id="MobiDB-lite"/>
    </source>
</evidence>
<keyword evidence="3" id="KW-1185">Reference proteome</keyword>
<dbReference type="EMBL" id="JABFYL010000050">
    <property type="protein sequence ID" value="NVN54034.1"/>
    <property type="molecule type" value="Genomic_DNA"/>
</dbReference>
<sequence length="81" mass="8614">MQTSRWNQVRDFFTDVAEIMAVARALQGGSITASQASAAISGTRGRGNGGPHVRNDVDEHTRGPLDGAYSADDRSQLVSQP</sequence>
<gene>
    <name evidence="2" type="ORF">HLY00_3131</name>
</gene>
<reference evidence="2 3" key="1">
    <citation type="submission" date="2020-05" db="EMBL/GenBank/DDBJ databases">
        <title>Draft genome sequence of Mycobacterium hippocampi DL, isolated from European seabass, Dicentrarchus labrax, reared in fish farms.</title>
        <authorList>
            <person name="Stathopoulou P."/>
            <person name="Asimakis E."/>
            <person name="Tzokas K."/>
            <person name="Batargias C."/>
            <person name="Tsiamis G."/>
        </authorList>
    </citation>
    <scope>NUCLEOTIDE SEQUENCE [LARGE SCALE GENOMIC DNA]</scope>
    <source>
        <strain evidence="2 3">DL</strain>
    </source>
</reference>
<proteinExistence type="predicted"/>
<dbReference type="Proteomes" id="UP000570517">
    <property type="component" value="Unassembled WGS sequence"/>
</dbReference>
<protein>
    <submittedName>
        <fullName evidence="2">Uncharacterized protein</fullName>
    </submittedName>
</protein>